<comment type="subcellular location">
    <subcellularLocation>
        <location evidence="2">Membrane</location>
        <topology evidence="2">Multi-pass membrane protein</topology>
    </subcellularLocation>
</comment>
<dbReference type="Pfam" id="PF17820">
    <property type="entry name" value="PDZ_6"/>
    <property type="match status" value="1"/>
</dbReference>
<protein>
    <submittedName>
        <fullName evidence="13">RIP metalloprotease RseP</fullName>
    </submittedName>
</protein>
<dbReference type="Proteomes" id="UP000077603">
    <property type="component" value="Chromosome"/>
</dbReference>
<dbReference type="SUPFAM" id="SSF50156">
    <property type="entry name" value="PDZ domain-like"/>
    <property type="match status" value="1"/>
</dbReference>
<keyword evidence="8 11" id="KW-1133">Transmembrane helix</keyword>
<feature type="transmembrane region" description="Helical" evidence="11">
    <location>
        <begin position="120"/>
        <end position="145"/>
    </location>
</feature>
<dbReference type="OrthoDB" id="9782003at2"/>
<dbReference type="SMART" id="SM00228">
    <property type="entry name" value="PDZ"/>
    <property type="match status" value="1"/>
</dbReference>
<keyword evidence="14" id="KW-1185">Reference proteome</keyword>
<keyword evidence="5 11" id="KW-0812">Transmembrane</keyword>
<evidence type="ECO:0000256" key="7">
    <source>
        <dbReference type="ARBA" id="ARBA00022833"/>
    </source>
</evidence>
<comment type="cofactor">
    <cofactor evidence="1">
        <name>Zn(2+)</name>
        <dbReference type="ChEBI" id="CHEBI:29105"/>
    </cofactor>
</comment>
<evidence type="ECO:0000256" key="1">
    <source>
        <dbReference type="ARBA" id="ARBA00001947"/>
    </source>
</evidence>
<dbReference type="eggNOG" id="COG0750">
    <property type="taxonomic scope" value="Bacteria"/>
</dbReference>
<keyword evidence="6" id="KW-0378">Hydrolase</keyword>
<evidence type="ECO:0000256" key="4">
    <source>
        <dbReference type="ARBA" id="ARBA00022670"/>
    </source>
</evidence>
<evidence type="ECO:0000256" key="2">
    <source>
        <dbReference type="ARBA" id="ARBA00004141"/>
    </source>
</evidence>
<feature type="transmembrane region" description="Helical" evidence="11">
    <location>
        <begin position="319"/>
        <end position="340"/>
    </location>
</feature>
<proteinExistence type="inferred from homology"/>
<evidence type="ECO:0000256" key="11">
    <source>
        <dbReference type="SAM" id="Phobius"/>
    </source>
</evidence>
<evidence type="ECO:0000256" key="6">
    <source>
        <dbReference type="ARBA" id="ARBA00022801"/>
    </source>
</evidence>
<evidence type="ECO:0000256" key="9">
    <source>
        <dbReference type="ARBA" id="ARBA00023049"/>
    </source>
</evidence>
<accession>A0A172Y420</accession>
<evidence type="ECO:0000256" key="10">
    <source>
        <dbReference type="ARBA" id="ARBA00023136"/>
    </source>
</evidence>
<dbReference type="InterPro" id="IPR036034">
    <property type="entry name" value="PDZ_sf"/>
</dbReference>
<keyword evidence="9 13" id="KW-0482">Metalloprotease</keyword>
<dbReference type="Gene3D" id="2.30.42.10">
    <property type="match status" value="1"/>
</dbReference>
<evidence type="ECO:0000259" key="12">
    <source>
        <dbReference type="PROSITE" id="PS50106"/>
    </source>
</evidence>
<name>A0A172Y420_9CAUL</name>
<dbReference type="KEGG" id="bne:DA69_03935"/>
<dbReference type="EMBL" id="CP015614">
    <property type="protein sequence ID" value="ANF53971.1"/>
    <property type="molecule type" value="Genomic_DNA"/>
</dbReference>
<dbReference type="PANTHER" id="PTHR42837:SF2">
    <property type="entry name" value="MEMBRANE METALLOPROTEASE ARASP2, CHLOROPLASTIC-RELATED"/>
    <property type="match status" value="1"/>
</dbReference>
<dbReference type="AlphaFoldDB" id="A0A172Y420"/>
<gene>
    <name evidence="13" type="ORF">DA69_03935</name>
</gene>
<dbReference type="PROSITE" id="PS50106">
    <property type="entry name" value="PDZ"/>
    <property type="match status" value="1"/>
</dbReference>
<sequence>MLGAISQILTYVVPFLLVLTLVVTVHELGHFLTARAFGVKMDRFAIGFGRALFKRTDKHGVEWRVGWLPLGGYVKFSGDLDATGVPDRAGLEAMRKQLVAAHGPGAERDYLYFKPLWQRALVVAGGPFANFVLAIFIFTLLFSLVGVELRPARVMQVQAGSPAAAAGFQQGDLITHVNGKLISDGGEVTRVVALSSGDPVRFTVERGDRAVELTATPERRVETDRIAGRVSVGRIGLALGSTRDEIRHVRYGPVAAVGQGVRETGAILNTTLTYIGRIFTGRESGDQFSGPLGIAKASGALTNAAVAANPEPWAIVRNLLLTLTSFAAILSVGIGFLNLMPIPVLDGGHLLFYAYEAVARRPMAARVQEAGYRVGLALLAGLMLFATWNDLQKLNLFKFLGGLVS</sequence>
<feature type="domain" description="PDZ" evidence="12">
    <location>
        <begin position="145"/>
        <end position="208"/>
    </location>
</feature>
<dbReference type="RefSeq" id="WP_025977365.1">
    <property type="nucleotide sequence ID" value="NZ_CP015614.1"/>
</dbReference>
<evidence type="ECO:0000256" key="8">
    <source>
        <dbReference type="ARBA" id="ARBA00022989"/>
    </source>
</evidence>
<reference evidence="13 14" key="1">
    <citation type="journal article" date="2014" name="Genome Announc.">
        <title>Genome Sequence of a Promising Hydrogen-Producing Facultative Anaerobic Bacterium, Brevundimonas naejangsanensis Strain B1.</title>
        <authorList>
            <person name="Su H."/>
            <person name="Zhang T."/>
            <person name="Bao M."/>
            <person name="Jiang Y."/>
            <person name="Wang Y."/>
            <person name="Tan T."/>
        </authorList>
    </citation>
    <scope>NUCLEOTIDE SEQUENCE [LARGE SCALE GENOMIC DNA]</scope>
    <source>
        <strain evidence="13 14">B1</strain>
    </source>
</reference>
<dbReference type="GO" id="GO:0004222">
    <property type="term" value="F:metalloendopeptidase activity"/>
    <property type="evidence" value="ECO:0007669"/>
    <property type="project" value="InterPro"/>
</dbReference>
<keyword evidence="4 13" id="KW-0645">Protease</keyword>
<dbReference type="InterPro" id="IPR041489">
    <property type="entry name" value="PDZ_6"/>
</dbReference>
<dbReference type="InterPro" id="IPR001478">
    <property type="entry name" value="PDZ"/>
</dbReference>
<evidence type="ECO:0000256" key="3">
    <source>
        <dbReference type="ARBA" id="ARBA00007931"/>
    </source>
</evidence>
<evidence type="ECO:0000313" key="14">
    <source>
        <dbReference type="Proteomes" id="UP000077603"/>
    </source>
</evidence>
<comment type="similarity">
    <text evidence="3">Belongs to the peptidase M50B family.</text>
</comment>
<dbReference type="GO" id="GO:0016020">
    <property type="term" value="C:membrane"/>
    <property type="evidence" value="ECO:0007669"/>
    <property type="project" value="UniProtKB-SubCell"/>
</dbReference>
<dbReference type="CDD" id="cd06163">
    <property type="entry name" value="S2P-M50_PDZ_RseP-like"/>
    <property type="match status" value="1"/>
</dbReference>
<keyword evidence="10 11" id="KW-0472">Membrane</keyword>
<evidence type="ECO:0000256" key="5">
    <source>
        <dbReference type="ARBA" id="ARBA00022692"/>
    </source>
</evidence>
<dbReference type="STRING" id="588932.DA69_03935"/>
<organism evidence="13 14">
    <name type="scientific">Brevundimonas naejangsanensis</name>
    <dbReference type="NCBI Taxonomy" id="588932"/>
    <lineage>
        <taxon>Bacteria</taxon>
        <taxon>Pseudomonadati</taxon>
        <taxon>Pseudomonadota</taxon>
        <taxon>Alphaproteobacteria</taxon>
        <taxon>Caulobacterales</taxon>
        <taxon>Caulobacteraceae</taxon>
        <taxon>Brevundimonas</taxon>
    </lineage>
</organism>
<dbReference type="CDD" id="cd23081">
    <property type="entry name" value="cpPDZ_EcRseP-like"/>
    <property type="match status" value="1"/>
</dbReference>
<feature type="transmembrane region" description="Helical" evidence="11">
    <location>
        <begin position="12"/>
        <end position="32"/>
    </location>
</feature>
<dbReference type="InterPro" id="IPR004387">
    <property type="entry name" value="Pept_M50_Zn"/>
</dbReference>
<dbReference type="InterPro" id="IPR008915">
    <property type="entry name" value="Peptidase_M50"/>
</dbReference>
<evidence type="ECO:0000313" key="13">
    <source>
        <dbReference type="EMBL" id="ANF53971.1"/>
    </source>
</evidence>
<dbReference type="Pfam" id="PF02163">
    <property type="entry name" value="Peptidase_M50"/>
    <property type="match status" value="1"/>
</dbReference>
<dbReference type="GO" id="GO:0006508">
    <property type="term" value="P:proteolysis"/>
    <property type="evidence" value="ECO:0007669"/>
    <property type="project" value="UniProtKB-KW"/>
</dbReference>
<keyword evidence="7" id="KW-0862">Zinc</keyword>
<feature type="transmembrane region" description="Helical" evidence="11">
    <location>
        <begin position="370"/>
        <end position="388"/>
    </location>
</feature>
<dbReference type="PANTHER" id="PTHR42837">
    <property type="entry name" value="REGULATOR OF SIGMA-E PROTEASE RSEP"/>
    <property type="match status" value="1"/>
</dbReference>